<evidence type="ECO:0000313" key="3">
    <source>
        <dbReference type="Proteomes" id="UP001329915"/>
    </source>
</evidence>
<proteinExistence type="predicted"/>
<dbReference type="Gene3D" id="1.20.120.680">
    <property type="entry name" value="Formiminotetrahydrofolate cyclodeaminase monomer, up-and-down helical bundle"/>
    <property type="match status" value="1"/>
</dbReference>
<evidence type="ECO:0000259" key="1">
    <source>
        <dbReference type="Pfam" id="PF04961"/>
    </source>
</evidence>
<accession>A0AAU0UP13</accession>
<dbReference type="Pfam" id="PF04961">
    <property type="entry name" value="FTCD_C"/>
    <property type="match status" value="1"/>
</dbReference>
<evidence type="ECO:0000313" key="2">
    <source>
        <dbReference type="EMBL" id="WRO21574.1"/>
    </source>
</evidence>
<dbReference type="InterPro" id="IPR036178">
    <property type="entry name" value="Formintransfe-cycloase-like_sf"/>
</dbReference>
<dbReference type="SUPFAM" id="SSF101262">
    <property type="entry name" value="Methenyltetrahydrofolate cyclohydrolase-like"/>
    <property type="match status" value="1"/>
</dbReference>
<dbReference type="KEGG" id="dbc:MFMK1_001384"/>
<feature type="domain" description="Cyclodeaminase/cyclohydrolase" evidence="1">
    <location>
        <begin position="7"/>
        <end position="150"/>
    </location>
</feature>
<dbReference type="AlphaFoldDB" id="A0AAU0UP13"/>
<dbReference type="EMBL" id="CP121694">
    <property type="protein sequence ID" value="WRO21574.1"/>
    <property type="molecule type" value="Genomic_DNA"/>
</dbReference>
<sequence length="193" mass="21364">MDLTHISISSYLNELNSGKTSANAGSTLAITGALGVSLLGMACELTLKHVKIDGFHELTLELDRLSETFLELGQRDMEVFTDALQKDENAKIKAIESPLNVAGQCLPIISKCLDLRHQCHAMVEKDVEVSLLLLSACCEGNILLAVDDLKLVQGETREEFEKKISSFKNKLDTLKTKMSDHRNISHRNMSLNH</sequence>
<dbReference type="RefSeq" id="WP_366924410.1">
    <property type="nucleotide sequence ID" value="NZ_CP121694.1"/>
</dbReference>
<organism evidence="2 3">
    <name type="scientific">Metallumcola ferriviriculae</name>
    <dbReference type="NCBI Taxonomy" id="3039180"/>
    <lineage>
        <taxon>Bacteria</taxon>
        <taxon>Bacillati</taxon>
        <taxon>Bacillota</taxon>
        <taxon>Clostridia</taxon>
        <taxon>Neomoorellales</taxon>
        <taxon>Desulfitibacteraceae</taxon>
        <taxon>Metallumcola</taxon>
    </lineage>
</organism>
<name>A0AAU0UP13_9FIRM</name>
<dbReference type="InterPro" id="IPR007044">
    <property type="entry name" value="Cyclodeamin/CycHdrlase"/>
</dbReference>
<dbReference type="GO" id="GO:0003824">
    <property type="term" value="F:catalytic activity"/>
    <property type="evidence" value="ECO:0007669"/>
    <property type="project" value="InterPro"/>
</dbReference>
<keyword evidence="3" id="KW-1185">Reference proteome</keyword>
<gene>
    <name evidence="2" type="ORF">MFMK1_001384</name>
</gene>
<dbReference type="Proteomes" id="UP001329915">
    <property type="component" value="Chromosome"/>
</dbReference>
<reference evidence="2 3" key="1">
    <citation type="submission" date="2023-04" db="EMBL/GenBank/DDBJ databases">
        <authorList>
            <person name="Hsu D."/>
        </authorList>
    </citation>
    <scope>NUCLEOTIDE SEQUENCE [LARGE SCALE GENOMIC DNA]</scope>
    <source>
        <strain evidence="2 3">MK1</strain>
    </source>
</reference>
<protein>
    <submittedName>
        <fullName evidence="2">Cyclodeaminase/cyclohydrolase family protein</fullName>
    </submittedName>
</protein>